<feature type="DNA-binding region" description="Fork-head" evidence="6">
    <location>
        <begin position="169"/>
        <end position="236"/>
    </location>
</feature>
<evidence type="ECO:0000256" key="5">
    <source>
        <dbReference type="ARBA" id="ARBA00023242"/>
    </source>
</evidence>
<proteinExistence type="predicted"/>
<evidence type="ECO:0000313" key="8">
    <source>
        <dbReference type="EMBL" id="ETE59938.1"/>
    </source>
</evidence>
<dbReference type="PRINTS" id="PR00053">
    <property type="entry name" value="FORKHEAD"/>
</dbReference>
<dbReference type="SUPFAM" id="SSF46785">
    <property type="entry name" value="Winged helix' DNA-binding domain"/>
    <property type="match status" value="1"/>
</dbReference>
<dbReference type="Gene3D" id="1.10.10.10">
    <property type="entry name" value="Winged helix-like DNA-binding domain superfamily/Winged helix DNA-binding domain"/>
    <property type="match status" value="1"/>
</dbReference>
<dbReference type="GO" id="GO:0000976">
    <property type="term" value="F:transcription cis-regulatory region binding"/>
    <property type="evidence" value="ECO:0007669"/>
    <property type="project" value="TreeGrafter"/>
</dbReference>
<dbReference type="GO" id="GO:0000981">
    <property type="term" value="F:DNA-binding transcription factor activity, RNA polymerase II-specific"/>
    <property type="evidence" value="ECO:0007669"/>
    <property type="project" value="TreeGrafter"/>
</dbReference>
<comment type="subcellular location">
    <subcellularLocation>
        <location evidence="6">Nucleus</location>
    </subcellularLocation>
</comment>
<dbReference type="InterPro" id="IPR036388">
    <property type="entry name" value="WH-like_DNA-bd_sf"/>
</dbReference>
<accession>V8NE83</accession>
<evidence type="ECO:0000256" key="1">
    <source>
        <dbReference type="ARBA" id="ARBA00022473"/>
    </source>
</evidence>
<keyword evidence="2" id="KW-0805">Transcription regulation</keyword>
<dbReference type="EMBL" id="AZIM01005097">
    <property type="protein sequence ID" value="ETE59938.1"/>
    <property type="molecule type" value="Genomic_DNA"/>
</dbReference>
<dbReference type="SMART" id="SM00339">
    <property type="entry name" value="FH"/>
    <property type="match status" value="1"/>
</dbReference>
<dbReference type="InterPro" id="IPR049624">
    <property type="entry name" value="FOXN1_4"/>
</dbReference>
<protein>
    <recommendedName>
        <fullName evidence="7">Fork-head domain-containing protein</fullName>
    </recommendedName>
</protein>
<evidence type="ECO:0000259" key="7">
    <source>
        <dbReference type="PROSITE" id="PS50039"/>
    </source>
</evidence>
<dbReference type="OrthoDB" id="10070006at2759"/>
<dbReference type="PANTHER" id="PTHR46721">
    <property type="entry name" value="FORKHEAD BOX PROTEIN N1"/>
    <property type="match status" value="1"/>
</dbReference>
<name>V8NE83_OPHHA</name>
<reference evidence="8 9" key="1">
    <citation type="journal article" date="2013" name="Proc. Natl. Acad. Sci. U.S.A.">
        <title>The king cobra genome reveals dynamic gene evolution and adaptation in the snake venom system.</title>
        <authorList>
            <person name="Vonk F.J."/>
            <person name="Casewell N.R."/>
            <person name="Henkel C.V."/>
            <person name="Heimberg A.M."/>
            <person name="Jansen H.J."/>
            <person name="McCleary R.J."/>
            <person name="Kerkkamp H.M."/>
            <person name="Vos R.A."/>
            <person name="Guerreiro I."/>
            <person name="Calvete J.J."/>
            <person name="Wuster W."/>
            <person name="Woods A.E."/>
            <person name="Logan J.M."/>
            <person name="Harrison R.A."/>
            <person name="Castoe T.A."/>
            <person name="de Koning A.P."/>
            <person name="Pollock D.D."/>
            <person name="Yandell M."/>
            <person name="Calderon D."/>
            <person name="Renjifo C."/>
            <person name="Currier R.B."/>
            <person name="Salgado D."/>
            <person name="Pla D."/>
            <person name="Sanz L."/>
            <person name="Hyder A.S."/>
            <person name="Ribeiro J.M."/>
            <person name="Arntzen J.W."/>
            <person name="van den Thillart G.E."/>
            <person name="Boetzer M."/>
            <person name="Pirovano W."/>
            <person name="Dirks R.P."/>
            <person name="Spaink H.P."/>
            <person name="Duboule D."/>
            <person name="McGlinn E."/>
            <person name="Kini R.M."/>
            <person name="Richardson M.K."/>
        </authorList>
    </citation>
    <scope>NUCLEOTIDE SEQUENCE</scope>
    <source>
        <tissue evidence="8">Blood</tissue>
    </source>
</reference>
<keyword evidence="4" id="KW-0804">Transcription</keyword>
<keyword evidence="5 6" id="KW-0539">Nucleus</keyword>
<keyword evidence="1" id="KW-0217">Developmental protein</keyword>
<dbReference type="Pfam" id="PF00250">
    <property type="entry name" value="Forkhead"/>
    <property type="match status" value="1"/>
</dbReference>
<sequence length="236" mass="25863">MRPEGSGAPRTTKKHHRRGLFCATEPFARQAHAGSDPAGTDPFLWLSFIPQPAASPPCGRVLFVANGACRTCTLRVCLLAPAEPDSRLSSAMVSLLQDQARITFPSLDPLESNPCGDRMQACEESGSPARQYLASGALPLPFLSAPHHPYQRMGPPGPQQPPPPPLFPKPIYSYSILIFMALKNSKTGSLPVSEIYNFMTEHFPYFKGPVAAPPFSGMKRPIIRLSRNPVPEQRRY</sequence>
<evidence type="ECO:0000256" key="3">
    <source>
        <dbReference type="ARBA" id="ARBA00023125"/>
    </source>
</evidence>
<feature type="non-terminal residue" evidence="8">
    <location>
        <position position="1"/>
    </location>
</feature>
<dbReference type="Proteomes" id="UP000018936">
    <property type="component" value="Unassembled WGS sequence"/>
</dbReference>
<evidence type="ECO:0000313" key="9">
    <source>
        <dbReference type="Proteomes" id="UP000018936"/>
    </source>
</evidence>
<gene>
    <name evidence="8" type="ORF">L345_14327</name>
</gene>
<dbReference type="InterPro" id="IPR036390">
    <property type="entry name" value="WH_DNA-bd_sf"/>
</dbReference>
<dbReference type="InterPro" id="IPR001766">
    <property type="entry name" value="Fork_head_dom"/>
</dbReference>
<dbReference type="PROSITE" id="PS50039">
    <property type="entry name" value="FORK_HEAD_3"/>
    <property type="match status" value="1"/>
</dbReference>
<comment type="caution">
    <text evidence="8">The sequence shown here is derived from an EMBL/GenBank/DDBJ whole genome shotgun (WGS) entry which is preliminary data.</text>
</comment>
<dbReference type="GO" id="GO:0005634">
    <property type="term" value="C:nucleus"/>
    <property type="evidence" value="ECO:0007669"/>
    <property type="project" value="UniProtKB-SubCell"/>
</dbReference>
<evidence type="ECO:0000256" key="2">
    <source>
        <dbReference type="ARBA" id="ARBA00023015"/>
    </source>
</evidence>
<dbReference type="PANTHER" id="PTHR46721:SF1">
    <property type="entry name" value="FORKHEAD BOX PROTEIN N1"/>
    <property type="match status" value="1"/>
</dbReference>
<evidence type="ECO:0000256" key="6">
    <source>
        <dbReference type="PROSITE-ProRule" id="PRU00089"/>
    </source>
</evidence>
<keyword evidence="9" id="KW-1185">Reference proteome</keyword>
<evidence type="ECO:0000256" key="4">
    <source>
        <dbReference type="ARBA" id="ARBA00023163"/>
    </source>
</evidence>
<feature type="domain" description="Fork-head" evidence="7">
    <location>
        <begin position="169"/>
        <end position="236"/>
    </location>
</feature>
<dbReference type="AlphaFoldDB" id="V8NE83"/>
<keyword evidence="3 6" id="KW-0238">DNA-binding</keyword>
<organism evidence="8 9">
    <name type="scientific">Ophiophagus hannah</name>
    <name type="common">King cobra</name>
    <name type="synonym">Naja hannah</name>
    <dbReference type="NCBI Taxonomy" id="8665"/>
    <lineage>
        <taxon>Eukaryota</taxon>
        <taxon>Metazoa</taxon>
        <taxon>Chordata</taxon>
        <taxon>Craniata</taxon>
        <taxon>Vertebrata</taxon>
        <taxon>Euteleostomi</taxon>
        <taxon>Lepidosauria</taxon>
        <taxon>Squamata</taxon>
        <taxon>Bifurcata</taxon>
        <taxon>Unidentata</taxon>
        <taxon>Episquamata</taxon>
        <taxon>Toxicofera</taxon>
        <taxon>Serpentes</taxon>
        <taxon>Colubroidea</taxon>
        <taxon>Elapidae</taxon>
        <taxon>Elapinae</taxon>
        <taxon>Ophiophagus</taxon>
    </lineage>
</organism>